<evidence type="ECO:0000256" key="1">
    <source>
        <dbReference type="SAM" id="Phobius"/>
    </source>
</evidence>
<evidence type="ECO:0000313" key="3">
    <source>
        <dbReference type="Proteomes" id="UP000265566"/>
    </source>
</evidence>
<accession>A0A396HVU7</accession>
<dbReference type="EMBL" id="PSQE01000005">
    <property type="protein sequence ID" value="RHN55515.1"/>
    <property type="molecule type" value="Genomic_DNA"/>
</dbReference>
<evidence type="ECO:0008006" key="4">
    <source>
        <dbReference type="Google" id="ProtNLM"/>
    </source>
</evidence>
<keyword evidence="1" id="KW-0472">Membrane</keyword>
<proteinExistence type="predicted"/>
<gene>
    <name evidence="2" type="ORF">MtrunA17_Chr5g0418661</name>
</gene>
<comment type="caution">
    <text evidence="2">The sequence shown here is derived from an EMBL/GenBank/DDBJ whole genome shotgun (WGS) entry which is preliminary data.</text>
</comment>
<sequence length="67" mass="7460">MVSVIANQVLLVLQIMEIALLLLASNLKSLLLTNAAISKAMMLQLRLRSNNCSSTRCLNAKCYRFSF</sequence>
<keyword evidence="1" id="KW-0812">Transmembrane</keyword>
<name>A0A396HVU7_MEDTR</name>
<dbReference type="AlphaFoldDB" id="A0A396HVU7"/>
<reference evidence="3" key="1">
    <citation type="journal article" date="2018" name="Nat. Plants">
        <title>Whole-genome landscape of Medicago truncatula symbiotic genes.</title>
        <authorList>
            <person name="Pecrix Y."/>
            <person name="Staton S.E."/>
            <person name="Sallet E."/>
            <person name="Lelandais-Briere C."/>
            <person name="Moreau S."/>
            <person name="Carrere S."/>
            <person name="Blein T."/>
            <person name="Jardinaud M.F."/>
            <person name="Latrasse D."/>
            <person name="Zouine M."/>
            <person name="Zahm M."/>
            <person name="Kreplak J."/>
            <person name="Mayjonade B."/>
            <person name="Satge C."/>
            <person name="Perez M."/>
            <person name="Cauet S."/>
            <person name="Marande W."/>
            <person name="Chantry-Darmon C."/>
            <person name="Lopez-Roques C."/>
            <person name="Bouchez O."/>
            <person name="Berard A."/>
            <person name="Debelle F."/>
            <person name="Munos S."/>
            <person name="Bendahmane A."/>
            <person name="Berges H."/>
            <person name="Niebel A."/>
            <person name="Buitink J."/>
            <person name="Frugier F."/>
            <person name="Benhamed M."/>
            <person name="Crespi M."/>
            <person name="Gouzy J."/>
            <person name="Gamas P."/>
        </authorList>
    </citation>
    <scope>NUCLEOTIDE SEQUENCE [LARGE SCALE GENOMIC DNA]</scope>
    <source>
        <strain evidence="3">cv. Jemalong A17</strain>
    </source>
</reference>
<dbReference type="Proteomes" id="UP000265566">
    <property type="component" value="Chromosome 5"/>
</dbReference>
<feature type="transmembrane region" description="Helical" evidence="1">
    <location>
        <begin position="12"/>
        <end position="37"/>
    </location>
</feature>
<organism evidence="2 3">
    <name type="scientific">Medicago truncatula</name>
    <name type="common">Barrel medic</name>
    <name type="synonym">Medicago tribuloides</name>
    <dbReference type="NCBI Taxonomy" id="3880"/>
    <lineage>
        <taxon>Eukaryota</taxon>
        <taxon>Viridiplantae</taxon>
        <taxon>Streptophyta</taxon>
        <taxon>Embryophyta</taxon>
        <taxon>Tracheophyta</taxon>
        <taxon>Spermatophyta</taxon>
        <taxon>Magnoliopsida</taxon>
        <taxon>eudicotyledons</taxon>
        <taxon>Gunneridae</taxon>
        <taxon>Pentapetalae</taxon>
        <taxon>rosids</taxon>
        <taxon>fabids</taxon>
        <taxon>Fabales</taxon>
        <taxon>Fabaceae</taxon>
        <taxon>Papilionoideae</taxon>
        <taxon>50 kb inversion clade</taxon>
        <taxon>NPAAA clade</taxon>
        <taxon>Hologalegina</taxon>
        <taxon>IRL clade</taxon>
        <taxon>Trifolieae</taxon>
        <taxon>Medicago</taxon>
    </lineage>
</organism>
<evidence type="ECO:0000313" key="2">
    <source>
        <dbReference type="EMBL" id="RHN55515.1"/>
    </source>
</evidence>
<keyword evidence="1" id="KW-1133">Transmembrane helix</keyword>
<dbReference type="Gramene" id="rna30708">
    <property type="protein sequence ID" value="RHN55515.1"/>
    <property type="gene ID" value="gene30708"/>
</dbReference>
<protein>
    <recommendedName>
        <fullName evidence="4">Transmembrane protein</fullName>
    </recommendedName>
</protein>